<organism evidence="7 8">
    <name type="scientific">Enterococcus saigonensis</name>
    <dbReference type="NCBI Taxonomy" id="1805431"/>
    <lineage>
        <taxon>Bacteria</taxon>
        <taxon>Bacillati</taxon>
        <taxon>Bacillota</taxon>
        <taxon>Bacilli</taxon>
        <taxon>Lactobacillales</taxon>
        <taxon>Enterococcaceae</taxon>
        <taxon>Enterococcus</taxon>
    </lineage>
</organism>
<keyword evidence="5 6" id="KW-0472">Membrane</keyword>
<dbReference type="Proteomes" id="UP000502998">
    <property type="component" value="Chromosome"/>
</dbReference>
<dbReference type="PANTHER" id="PTHR21716:SF62">
    <property type="entry name" value="TRANSPORT PROTEIN YDBI-RELATED"/>
    <property type="match status" value="1"/>
</dbReference>
<dbReference type="GO" id="GO:0016020">
    <property type="term" value="C:membrane"/>
    <property type="evidence" value="ECO:0007669"/>
    <property type="project" value="UniProtKB-SubCell"/>
</dbReference>
<reference evidence="7 8" key="1">
    <citation type="submission" date="2020-02" db="EMBL/GenBank/DDBJ databases">
        <title>Characterization of vanA genotype vancomycin-resistant Enterococcus saigonensis VE80.</title>
        <authorList>
            <person name="Harada T."/>
            <person name="Motooka D."/>
            <person name="Nakamura S."/>
            <person name="Yamamoto Y."/>
            <person name="Kawahara R."/>
            <person name="Kawatsu K."/>
        </authorList>
    </citation>
    <scope>NUCLEOTIDE SEQUENCE [LARGE SCALE GENOMIC DNA]</scope>
    <source>
        <strain evidence="7 8">VE80</strain>
    </source>
</reference>
<dbReference type="PANTHER" id="PTHR21716">
    <property type="entry name" value="TRANSMEMBRANE PROTEIN"/>
    <property type="match status" value="1"/>
</dbReference>
<keyword evidence="4 6" id="KW-1133">Transmembrane helix</keyword>
<keyword evidence="8" id="KW-1185">Reference proteome</keyword>
<gene>
    <name evidence="7" type="ORF">EsVE80_10390</name>
</gene>
<evidence type="ECO:0000256" key="3">
    <source>
        <dbReference type="ARBA" id="ARBA00022692"/>
    </source>
</evidence>
<proteinExistence type="inferred from homology"/>
<feature type="transmembrane region" description="Helical" evidence="6">
    <location>
        <begin position="62"/>
        <end position="84"/>
    </location>
</feature>
<dbReference type="KEGG" id="esg:EsVE80_10390"/>
<feature type="transmembrane region" description="Helical" evidence="6">
    <location>
        <begin position="203"/>
        <end position="222"/>
    </location>
</feature>
<name>A0A679IJU1_9ENTE</name>
<feature type="transmembrane region" description="Helical" evidence="6">
    <location>
        <begin position="35"/>
        <end position="53"/>
    </location>
</feature>
<evidence type="ECO:0000313" key="7">
    <source>
        <dbReference type="EMBL" id="BCA85516.1"/>
    </source>
</evidence>
<dbReference type="RefSeq" id="WP_173102785.1">
    <property type="nucleotide sequence ID" value="NZ_AP022822.1"/>
</dbReference>
<feature type="transmembrane region" description="Helical" evidence="6">
    <location>
        <begin position="12"/>
        <end position="29"/>
    </location>
</feature>
<comment type="similarity">
    <text evidence="2">Belongs to the autoinducer-2 exporter (AI-2E) (TC 2.A.86) family.</text>
</comment>
<feature type="transmembrane region" description="Helical" evidence="6">
    <location>
        <begin position="234"/>
        <end position="257"/>
    </location>
</feature>
<comment type="subcellular location">
    <subcellularLocation>
        <location evidence="1">Membrane</location>
        <topology evidence="1">Multi-pass membrane protein</topology>
    </subcellularLocation>
</comment>
<dbReference type="Pfam" id="PF01594">
    <property type="entry name" value="AI-2E_transport"/>
    <property type="match status" value="1"/>
</dbReference>
<evidence type="ECO:0000313" key="8">
    <source>
        <dbReference type="Proteomes" id="UP000502998"/>
    </source>
</evidence>
<keyword evidence="3 6" id="KW-0812">Transmembrane</keyword>
<dbReference type="EMBL" id="AP022822">
    <property type="protein sequence ID" value="BCA85516.1"/>
    <property type="molecule type" value="Genomic_DNA"/>
</dbReference>
<protein>
    <submittedName>
        <fullName evidence="7">AI-2E family transporter</fullName>
    </submittedName>
</protein>
<evidence type="ECO:0000256" key="1">
    <source>
        <dbReference type="ARBA" id="ARBA00004141"/>
    </source>
</evidence>
<evidence type="ECO:0000256" key="5">
    <source>
        <dbReference type="ARBA" id="ARBA00023136"/>
    </source>
</evidence>
<evidence type="ECO:0000256" key="2">
    <source>
        <dbReference type="ARBA" id="ARBA00009773"/>
    </source>
</evidence>
<dbReference type="InterPro" id="IPR002549">
    <property type="entry name" value="AI-2E-like"/>
</dbReference>
<feature type="transmembrane region" description="Helical" evidence="6">
    <location>
        <begin position="143"/>
        <end position="161"/>
    </location>
</feature>
<sequence length="339" mass="39179">MKLYHNFIANIKLRRYGVLLSIILLLYLARSLMTPILLTFIFTYLAIHFIQLVQRFFKIKPILIVITLYGGTVFFLYIVLTKYIPILFHQTWHMVDTVVAFYDDQPTNSNQVLDWVLQYIQRSEFLDQLKGGASFIIGYLHDFGKLTVSLALSFLLSFFFSVELKKVKNFSKLFFSSDFGWYFQDIFYFAQKFTNTFGVVLEAQFFIAIVNTVITISGLAIMGFHQLPSLGLMVFFFSLIPVAGAIISSIPLSFIAYSQGGMWDLFFILLMILFIHILEAYVLNPKFMSSRTELPIFYTFVILLIAEQLFGIWGLIVGIPIFTFFLDVMNVKKISQSKT</sequence>
<dbReference type="GO" id="GO:0055085">
    <property type="term" value="P:transmembrane transport"/>
    <property type="evidence" value="ECO:0007669"/>
    <property type="project" value="TreeGrafter"/>
</dbReference>
<evidence type="ECO:0000256" key="6">
    <source>
        <dbReference type="SAM" id="Phobius"/>
    </source>
</evidence>
<evidence type="ECO:0000256" key="4">
    <source>
        <dbReference type="ARBA" id="ARBA00022989"/>
    </source>
</evidence>
<feature type="transmembrane region" description="Helical" evidence="6">
    <location>
        <begin position="263"/>
        <end position="284"/>
    </location>
</feature>
<feature type="transmembrane region" description="Helical" evidence="6">
    <location>
        <begin position="296"/>
        <end position="326"/>
    </location>
</feature>
<accession>A0A679IJU1</accession>
<dbReference type="AlphaFoldDB" id="A0A679IJU1"/>